<evidence type="ECO:0000256" key="1">
    <source>
        <dbReference type="SAM" id="SignalP"/>
    </source>
</evidence>
<accession>A0A3D2SCD7</accession>
<comment type="caution">
    <text evidence="2">The sequence shown here is derived from an EMBL/GenBank/DDBJ whole genome shotgun (WGS) entry which is preliminary data.</text>
</comment>
<proteinExistence type="predicted"/>
<dbReference type="AlphaFoldDB" id="A0A3D2SCD7"/>
<evidence type="ECO:0000313" key="3">
    <source>
        <dbReference type="Proteomes" id="UP000263098"/>
    </source>
</evidence>
<protein>
    <submittedName>
        <fullName evidence="2">Uncharacterized protein</fullName>
    </submittedName>
</protein>
<gene>
    <name evidence="2" type="ORF">DHW31_00340</name>
</gene>
<dbReference type="EMBL" id="DPVG01000009">
    <property type="protein sequence ID" value="HCK23230.1"/>
    <property type="molecule type" value="Genomic_DNA"/>
</dbReference>
<dbReference type="RefSeq" id="WP_277639848.1">
    <property type="nucleotide sequence ID" value="NZ_JAJUIH010000013.1"/>
</dbReference>
<dbReference type="Proteomes" id="UP000263098">
    <property type="component" value="Unassembled WGS sequence"/>
</dbReference>
<name>A0A3D2SCD7_9BACE</name>
<sequence>MSSKFKAILLLALFAVLFLAAGDQISKASSCHDRVSSMEVHPNYDQEDTSAHLSVASDLQNSSHSTYETSAAAGDWNVSKGILSQNSTFIGISFQKFYKSALTILAIRQLDTLLTQRKSTLLNTNNKFIRQGGHYYIYTLRHILI</sequence>
<organism evidence="2 3">
    <name type="scientific">Bacteroides graminisolvens</name>
    <dbReference type="NCBI Taxonomy" id="477666"/>
    <lineage>
        <taxon>Bacteria</taxon>
        <taxon>Pseudomonadati</taxon>
        <taxon>Bacteroidota</taxon>
        <taxon>Bacteroidia</taxon>
        <taxon>Bacteroidales</taxon>
        <taxon>Bacteroidaceae</taxon>
        <taxon>Bacteroides</taxon>
    </lineage>
</organism>
<reference evidence="2 3" key="1">
    <citation type="journal article" date="2018" name="Nat. Biotechnol.">
        <title>A standardized bacterial taxonomy based on genome phylogeny substantially revises the tree of life.</title>
        <authorList>
            <person name="Parks D.H."/>
            <person name="Chuvochina M."/>
            <person name="Waite D.W."/>
            <person name="Rinke C."/>
            <person name="Skarshewski A."/>
            <person name="Chaumeil P.A."/>
            <person name="Hugenholtz P."/>
        </authorList>
    </citation>
    <scope>NUCLEOTIDE SEQUENCE [LARGE SCALE GENOMIC DNA]</scope>
    <source>
        <strain evidence="2">UBA9667</strain>
    </source>
</reference>
<feature type="chain" id="PRO_5017634062" evidence="1">
    <location>
        <begin position="22"/>
        <end position="145"/>
    </location>
</feature>
<feature type="signal peptide" evidence="1">
    <location>
        <begin position="1"/>
        <end position="21"/>
    </location>
</feature>
<evidence type="ECO:0000313" key="2">
    <source>
        <dbReference type="EMBL" id="HCK23230.1"/>
    </source>
</evidence>
<keyword evidence="1" id="KW-0732">Signal</keyword>